<proteinExistence type="predicted"/>
<name>A0A2G5HQ08_CERBT</name>
<gene>
    <name evidence="1" type="ORF">CB0940_08988</name>
</gene>
<protein>
    <submittedName>
        <fullName evidence="1">Uncharacterized protein</fullName>
    </submittedName>
</protein>
<dbReference type="AlphaFoldDB" id="A0A2G5HQ08"/>
<sequence>MRYRIEKYCASTPPTYTPPPAIAPTRATVLTGPRCVWIWGEALPCGVTHLNELPRLHASRLQAPRLRPQRRQRLQLQLRPRPQVPQLLRLLQPLDPHAQSAQATDLLIPC</sequence>
<dbReference type="EMBL" id="LKMD01000104">
    <property type="protein sequence ID" value="PIA94608.1"/>
    <property type="molecule type" value="Genomic_DNA"/>
</dbReference>
<accession>A0A2G5HQ08</accession>
<reference evidence="1 2" key="1">
    <citation type="submission" date="2015-10" db="EMBL/GenBank/DDBJ databases">
        <title>The cercosporin biosynthetic gene cluster was horizontally transferred to several fungal lineages and shown to be expanded in Cercospora beticola based on microsynteny with recipient genomes.</title>
        <authorList>
            <person name="De Jonge R."/>
            <person name="Ebert M.K."/>
            <person name="Suttle J.C."/>
            <person name="Jurick Ii W.M."/>
            <person name="Secor G.A."/>
            <person name="Thomma B.P."/>
            <person name="Van De Peer Y."/>
            <person name="Bolton M.D."/>
        </authorList>
    </citation>
    <scope>NUCLEOTIDE SEQUENCE [LARGE SCALE GENOMIC DNA]</scope>
    <source>
        <strain evidence="1 2">09-40</strain>
    </source>
</reference>
<dbReference type="Proteomes" id="UP000230605">
    <property type="component" value="Chromosome 6"/>
</dbReference>
<evidence type="ECO:0000313" key="2">
    <source>
        <dbReference type="Proteomes" id="UP000230605"/>
    </source>
</evidence>
<comment type="caution">
    <text evidence="1">The sequence shown here is derived from an EMBL/GenBank/DDBJ whole genome shotgun (WGS) entry which is preliminary data.</text>
</comment>
<organism evidence="1 2">
    <name type="scientific">Cercospora beticola</name>
    <name type="common">Sugarbeet leaf spot fungus</name>
    <dbReference type="NCBI Taxonomy" id="122368"/>
    <lineage>
        <taxon>Eukaryota</taxon>
        <taxon>Fungi</taxon>
        <taxon>Dikarya</taxon>
        <taxon>Ascomycota</taxon>
        <taxon>Pezizomycotina</taxon>
        <taxon>Dothideomycetes</taxon>
        <taxon>Dothideomycetidae</taxon>
        <taxon>Mycosphaerellales</taxon>
        <taxon>Mycosphaerellaceae</taxon>
        <taxon>Cercospora</taxon>
    </lineage>
</organism>
<evidence type="ECO:0000313" key="1">
    <source>
        <dbReference type="EMBL" id="PIA94608.1"/>
    </source>
</evidence>